<evidence type="ECO:0000313" key="2">
    <source>
        <dbReference type="Proteomes" id="UP000315082"/>
    </source>
</evidence>
<organism evidence="1 2">
    <name type="scientific">Rosistilla carotiformis</name>
    <dbReference type="NCBI Taxonomy" id="2528017"/>
    <lineage>
        <taxon>Bacteria</taxon>
        <taxon>Pseudomonadati</taxon>
        <taxon>Planctomycetota</taxon>
        <taxon>Planctomycetia</taxon>
        <taxon>Pirellulales</taxon>
        <taxon>Pirellulaceae</taxon>
        <taxon>Rosistilla</taxon>
    </lineage>
</organism>
<gene>
    <name evidence="1" type="ORF">Poly24_22730</name>
</gene>
<dbReference type="OrthoDB" id="291335at2"/>
<dbReference type="AlphaFoldDB" id="A0A518JSP3"/>
<dbReference type="EMBL" id="CP036348">
    <property type="protein sequence ID" value="QDV68563.1"/>
    <property type="molecule type" value="Genomic_DNA"/>
</dbReference>
<evidence type="ECO:0000313" key="1">
    <source>
        <dbReference type="EMBL" id="QDV68563.1"/>
    </source>
</evidence>
<protein>
    <submittedName>
        <fullName evidence="1">Uncharacterized protein</fullName>
    </submittedName>
</protein>
<dbReference type="KEGG" id="rcf:Poly24_22730"/>
<accession>A0A518JSP3</accession>
<dbReference type="Proteomes" id="UP000315082">
    <property type="component" value="Chromosome"/>
</dbReference>
<name>A0A518JSP3_9BACT</name>
<proteinExistence type="predicted"/>
<dbReference type="RefSeq" id="WP_145094608.1">
    <property type="nucleotide sequence ID" value="NZ_CP036348.1"/>
</dbReference>
<sequence length="86" mass="9703">MTILDSASLHRFLVHFTDTLTPELALQFSELSTDPNFQQRLDELGAKANEGELTDQEQREYDTYIEAMDVVALLKVKTLAKSNKTG</sequence>
<keyword evidence="2" id="KW-1185">Reference proteome</keyword>
<reference evidence="1 2" key="1">
    <citation type="submission" date="2019-02" db="EMBL/GenBank/DDBJ databases">
        <title>Deep-cultivation of Planctomycetes and their phenomic and genomic characterization uncovers novel biology.</title>
        <authorList>
            <person name="Wiegand S."/>
            <person name="Jogler M."/>
            <person name="Boedeker C."/>
            <person name="Pinto D."/>
            <person name="Vollmers J."/>
            <person name="Rivas-Marin E."/>
            <person name="Kohn T."/>
            <person name="Peeters S.H."/>
            <person name="Heuer A."/>
            <person name="Rast P."/>
            <person name="Oberbeckmann S."/>
            <person name="Bunk B."/>
            <person name="Jeske O."/>
            <person name="Meyerdierks A."/>
            <person name="Storesund J.E."/>
            <person name="Kallscheuer N."/>
            <person name="Luecker S."/>
            <person name="Lage O.M."/>
            <person name="Pohl T."/>
            <person name="Merkel B.J."/>
            <person name="Hornburger P."/>
            <person name="Mueller R.-W."/>
            <person name="Bruemmer F."/>
            <person name="Labrenz M."/>
            <person name="Spormann A.M."/>
            <person name="Op den Camp H."/>
            <person name="Overmann J."/>
            <person name="Amann R."/>
            <person name="Jetten M.S.M."/>
            <person name="Mascher T."/>
            <person name="Medema M.H."/>
            <person name="Devos D.P."/>
            <person name="Kaster A.-K."/>
            <person name="Ovreas L."/>
            <person name="Rohde M."/>
            <person name="Galperin M.Y."/>
            <person name="Jogler C."/>
        </authorList>
    </citation>
    <scope>NUCLEOTIDE SEQUENCE [LARGE SCALE GENOMIC DNA]</scope>
    <source>
        <strain evidence="1 2">Poly24</strain>
    </source>
</reference>